<evidence type="ECO:0000259" key="14">
    <source>
        <dbReference type="PROSITE" id="PS50885"/>
    </source>
</evidence>
<evidence type="ECO:0000256" key="7">
    <source>
        <dbReference type="ARBA" id="ARBA00022741"/>
    </source>
</evidence>
<dbReference type="InterPro" id="IPR005467">
    <property type="entry name" value="His_kinase_dom"/>
</dbReference>
<dbReference type="Gene3D" id="6.10.340.10">
    <property type="match status" value="1"/>
</dbReference>
<evidence type="ECO:0000313" key="15">
    <source>
        <dbReference type="EMBL" id="GEK57628.1"/>
    </source>
</evidence>
<evidence type="ECO:0000313" key="16">
    <source>
        <dbReference type="Proteomes" id="UP000321051"/>
    </source>
</evidence>
<evidence type="ECO:0000256" key="3">
    <source>
        <dbReference type="ARBA" id="ARBA00012438"/>
    </source>
</evidence>
<reference evidence="15 16" key="1">
    <citation type="submission" date="2019-07" db="EMBL/GenBank/DDBJ databases">
        <title>Whole genome shotgun sequence of Marinococcus halophilus NBRC 102359.</title>
        <authorList>
            <person name="Hosoyama A."/>
            <person name="Uohara A."/>
            <person name="Ohji S."/>
            <person name="Ichikawa N."/>
        </authorList>
    </citation>
    <scope>NUCLEOTIDE SEQUENCE [LARGE SCALE GENOMIC DNA]</scope>
    <source>
        <strain evidence="15 16">NBRC 102359</strain>
    </source>
</reference>
<dbReference type="InterPro" id="IPR003661">
    <property type="entry name" value="HisK_dim/P_dom"/>
</dbReference>
<dbReference type="SMART" id="SM00388">
    <property type="entry name" value="HisKA"/>
    <property type="match status" value="1"/>
</dbReference>
<dbReference type="InterPro" id="IPR003660">
    <property type="entry name" value="HAMP_dom"/>
</dbReference>
<feature type="domain" description="Histidine kinase" evidence="13">
    <location>
        <begin position="260"/>
        <end position="477"/>
    </location>
</feature>
<dbReference type="GO" id="GO:0005524">
    <property type="term" value="F:ATP binding"/>
    <property type="evidence" value="ECO:0007669"/>
    <property type="project" value="UniProtKB-KW"/>
</dbReference>
<evidence type="ECO:0000256" key="10">
    <source>
        <dbReference type="ARBA" id="ARBA00023012"/>
    </source>
</evidence>
<dbReference type="InterPro" id="IPR036890">
    <property type="entry name" value="HATPase_C_sf"/>
</dbReference>
<dbReference type="PANTHER" id="PTHR42878">
    <property type="entry name" value="TWO-COMPONENT HISTIDINE KINASE"/>
    <property type="match status" value="1"/>
</dbReference>
<organism evidence="15 16">
    <name type="scientific">Marinococcus halophilus</name>
    <dbReference type="NCBI Taxonomy" id="1371"/>
    <lineage>
        <taxon>Bacteria</taxon>
        <taxon>Bacillati</taxon>
        <taxon>Bacillota</taxon>
        <taxon>Bacilli</taxon>
        <taxon>Bacillales</taxon>
        <taxon>Bacillaceae</taxon>
        <taxon>Marinococcus</taxon>
    </lineage>
</organism>
<dbReference type="GO" id="GO:0007234">
    <property type="term" value="P:osmosensory signaling via phosphorelay pathway"/>
    <property type="evidence" value="ECO:0007669"/>
    <property type="project" value="TreeGrafter"/>
</dbReference>
<dbReference type="PROSITE" id="PS50109">
    <property type="entry name" value="HIS_KIN"/>
    <property type="match status" value="1"/>
</dbReference>
<dbReference type="Gene3D" id="1.10.287.130">
    <property type="match status" value="1"/>
</dbReference>
<feature type="transmembrane region" description="Helical" evidence="12">
    <location>
        <begin position="176"/>
        <end position="197"/>
    </location>
</feature>
<dbReference type="EMBL" id="BJUN01000002">
    <property type="protein sequence ID" value="GEK57628.1"/>
    <property type="molecule type" value="Genomic_DNA"/>
</dbReference>
<comment type="subcellular location">
    <subcellularLocation>
        <location evidence="2">Cell membrane</location>
        <topology evidence="2">Multi-pass membrane protein</topology>
    </subcellularLocation>
</comment>
<dbReference type="InterPro" id="IPR004358">
    <property type="entry name" value="Sig_transdc_His_kin-like_C"/>
</dbReference>
<dbReference type="GO" id="GO:0030295">
    <property type="term" value="F:protein kinase activator activity"/>
    <property type="evidence" value="ECO:0007669"/>
    <property type="project" value="TreeGrafter"/>
</dbReference>
<dbReference type="InterPro" id="IPR036097">
    <property type="entry name" value="HisK_dim/P_sf"/>
</dbReference>
<dbReference type="OrthoDB" id="9813151at2"/>
<evidence type="ECO:0000256" key="12">
    <source>
        <dbReference type="SAM" id="Phobius"/>
    </source>
</evidence>
<dbReference type="GO" id="GO:0000155">
    <property type="term" value="F:phosphorelay sensor kinase activity"/>
    <property type="evidence" value="ECO:0007669"/>
    <property type="project" value="InterPro"/>
</dbReference>
<comment type="caution">
    <text evidence="15">The sequence shown here is derived from an EMBL/GenBank/DDBJ whole genome shotgun (WGS) entry which is preliminary data.</text>
</comment>
<accession>A0A510Y2S3</accession>
<feature type="transmembrane region" description="Helical" evidence="12">
    <location>
        <begin position="20"/>
        <end position="39"/>
    </location>
</feature>
<proteinExistence type="predicted"/>
<dbReference type="Gene3D" id="3.30.565.10">
    <property type="entry name" value="Histidine kinase-like ATPase, C-terminal domain"/>
    <property type="match status" value="1"/>
</dbReference>
<evidence type="ECO:0000256" key="2">
    <source>
        <dbReference type="ARBA" id="ARBA00004651"/>
    </source>
</evidence>
<dbReference type="CDD" id="cd06225">
    <property type="entry name" value="HAMP"/>
    <property type="match status" value="1"/>
</dbReference>
<protein>
    <recommendedName>
        <fullName evidence="3">histidine kinase</fullName>
        <ecNumber evidence="3">2.7.13.3</ecNumber>
    </recommendedName>
</protein>
<feature type="domain" description="HAMP" evidence="14">
    <location>
        <begin position="199"/>
        <end position="252"/>
    </location>
</feature>
<dbReference type="SUPFAM" id="SSF47384">
    <property type="entry name" value="Homodimeric domain of signal transducing histidine kinase"/>
    <property type="match status" value="1"/>
</dbReference>
<keyword evidence="5" id="KW-0597">Phosphoprotein</keyword>
<dbReference type="SUPFAM" id="SSF55874">
    <property type="entry name" value="ATPase domain of HSP90 chaperone/DNA topoisomerase II/histidine kinase"/>
    <property type="match status" value="1"/>
</dbReference>
<dbReference type="GO" id="GO:0005886">
    <property type="term" value="C:plasma membrane"/>
    <property type="evidence" value="ECO:0007669"/>
    <property type="project" value="UniProtKB-SubCell"/>
</dbReference>
<keyword evidence="11 12" id="KW-0472">Membrane</keyword>
<dbReference type="GO" id="GO:0000156">
    <property type="term" value="F:phosphorelay response regulator activity"/>
    <property type="evidence" value="ECO:0007669"/>
    <property type="project" value="TreeGrafter"/>
</dbReference>
<dbReference type="InterPro" id="IPR003594">
    <property type="entry name" value="HATPase_dom"/>
</dbReference>
<gene>
    <name evidence="15" type="ORF">MHA01_05330</name>
</gene>
<evidence type="ECO:0000256" key="11">
    <source>
        <dbReference type="ARBA" id="ARBA00023136"/>
    </source>
</evidence>
<evidence type="ECO:0000256" key="1">
    <source>
        <dbReference type="ARBA" id="ARBA00000085"/>
    </source>
</evidence>
<dbReference type="PRINTS" id="PR00344">
    <property type="entry name" value="BCTRLSENSOR"/>
</dbReference>
<dbReference type="SMART" id="SM00387">
    <property type="entry name" value="HATPase_c"/>
    <property type="match status" value="1"/>
</dbReference>
<keyword evidence="9" id="KW-0067">ATP-binding</keyword>
<dbReference type="SMART" id="SM00304">
    <property type="entry name" value="HAMP"/>
    <property type="match status" value="1"/>
</dbReference>
<keyword evidence="12" id="KW-1133">Transmembrane helix</keyword>
<dbReference type="RefSeq" id="WP_094907565.1">
    <property type="nucleotide sequence ID" value="NZ_BJUN01000002.1"/>
</dbReference>
<dbReference type="Pfam" id="PF02518">
    <property type="entry name" value="HATPase_c"/>
    <property type="match status" value="1"/>
</dbReference>
<keyword evidence="7" id="KW-0547">Nucleotide-binding</keyword>
<dbReference type="Pfam" id="PF00672">
    <property type="entry name" value="HAMP"/>
    <property type="match status" value="1"/>
</dbReference>
<comment type="catalytic activity">
    <reaction evidence="1">
        <text>ATP + protein L-histidine = ADP + protein N-phospho-L-histidine.</text>
        <dbReference type="EC" id="2.7.13.3"/>
    </reaction>
</comment>
<dbReference type="AlphaFoldDB" id="A0A510Y2S3"/>
<evidence type="ECO:0000256" key="5">
    <source>
        <dbReference type="ARBA" id="ARBA00022553"/>
    </source>
</evidence>
<keyword evidence="12" id="KW-0812">Transmembrane</keyword>
<dbReference type="Proteomes" id="UP000321051">
    <property type="component" value="Unassembled WGS sequence"/>
</dbReference>
<evidence type="ECO:0000259" key="13">
    <source>
        <dbReference type="PROSITE" id="PS50109"/>
    </source>
</evidence>
<dbReference type="PROSITE" id="PS50885">
    <property type="entry name" value="HAMP"/>
    <property type="match status" value="1"/>
</dbReference>
<dbReference type="STRING" id="1371.GCA_900166605_00554"/>
<evidence type="ECO:0000256" key="8">
    <source>
        <dbReference type="ARBA" id="ARBA00022777"/>
    </source>
</evidence>
<evidence type="ECO:0000256" key="4">
    <source>
        <dbReference type="ARBA" id="ARBA00022475"/>
    </source>
</evidence>
<keyword evidence="6" id="KW-0808">Transferase</keyword>
<keyword evidence="8" id="KW-0418">Kinase</keyword>
<name>A0A510Y2S3_MARHA</name>
<dbReference type="CDD" id="cd00075">
    <property type="entry name" value="HATPase"/>
    <property type="match status" value="1"/>
</dbReference>
<dbReference type="Pfam" id="PF00512">
    <property type="entry name" value="HisKA"/>
    <property type="match status" value="1"/>
</dbReference>
<dbReference type="FunFam" id="1.10.287.130:FF:000001">
    <property type="entry name" value="Two-component sensor histidine kinase"/>
    <property type="match status" value="1"/>
</dbReference>
<dbReference type="InterPro" id="IPR050351">
    <property type="entry name" value="BphY/WalK/GraS-like"/>
</dbReference>
<evidence type="ECO:0000256" key="9">
    <source>
        <dbReference type="ARBA" id="ARBA00022840"/>
    </source>
</evidence>
<dbReference type="CDD" id="cd00082">
    <property type="entry name" value="HisKA"/>
    <property type="match status" value="1"/>
</dbReference>
<evidence type="ECO:0000256" key="6">
    <source>
        <dbReference type="ARBA" id="ARBA00022679"/>
    </source>
</evidence>
<keyword evidence="4" id="KW-1003">Cell membrane</keyword>
<sequence length="491" mass="55277">MLKRNKDKKVSLLRYWTTRYFITLCIGLIIIGLISFFWLRSYNLERGLNVTSFLADEISEDLAGAEDNSIGLNADLAAYVRERQQAFDIETEPLVYVVDNNGNIVSNSLFGNSLYQDPVVFPDSFLESGPQTVKVQQGSLEQYLVKSRIQNDNGSFEGWVVIVQPADSLIKVGGQYQLVGILLVSLAILGWLTIYILSKRMLRPIKQIAEAFQRVKEEKYAIRIDTEAKEREVDELVTGFNDMTTRLGQLESMRTELLAGVTHELKTPVTSISGMVQAVKDDVVTGDEAKEFLSVTLAETGRMRNMIADLLEFNTFSSQGVPTDMQPLTLESLLNEVIHQWSISNDTDRLVIQKLYGEQTHAVYTDPMRFQQIMVNLLNNANQAMNKEGTLTIQCREKDEHMVAIEVIDSGIGIDEEEQLLVFERFYRGENKKYSVHGLGLGLPFSKLIAQGLGGDLYLQSSRPEETVFVFELPQDASDKDGGHEKQTDAM</sequence>
<dbReference type="SUPFAM" id="SSF158472">
    <property type="entry name" value="HAMP domain-like"/>
    <property type="match status" value="1"/>
</dbReference>
<dbReference type="PANTHER" id="PTHR42878:SF7">
    <property type="entry name" value="SENSOR HISTIDINE KINASE GLRK"/>
    <property type="match status" value="1"/>
</dbReference>
<keyword evidence="16" id="KW-1185">Reference proteome</keyword>
<dbReference type="EC" id="2.7.13.3" evidence="3"/>
<keyword evidence="10" id="KW-0902">Two-component regulatory system</keyword>